<feature type="transmembrane region" description="Helical" evidence="4">
    <location>
        <begin position="43"/>
        <end position="65"/>
    </location>
</feature>
<feature type="transmembrane region" description="Helical" evidence="4">
    <location>
        <begin position="159"/>
        <end position="176"/>
    </location>
</feature>
<feature type="transmembrane region" description="Helical" evidence="4">
    <location>
        <begin position="253"/>
        <end position="275"/>
    </location>
</feature>
<proteinExistence type="predicted"/>
<dbReference type="Gene3D" id="3.30.450.40">
    <property type="match status" value="1"/>
</dbReference>
<feature type="transmembrane region" description="Helical" evidence="4">
    <location>
        <begin position="228"/>
        <end position="247"/>
    </location>
</feature>
<evidence type="ECO:0000313" key="6">
    <source>
        <dbReference type="EMBL" id="AWL11673.1"/>
    </source>
</evidence>
<accession>A0A2S2E204</accession>
<evidence type="ECO:0000256" key="4">
    <source>
        <dbReference type="SAM" id="Phobius"/>
    </source>
</evidence>
<dbReference type="PRINTS" id="PR00344">
    <property type="entry name" value="BCTRLSENSOR"/>
</dbReference>
<dbReference type="OrthoDB" id="9785691at2"/>
<feature type="transmembrane region" description="Helical" evidence="4">
    <location>
        <begin position="129"/>
        <end position="147"/>
    </location>
</feature>
<dbReference type="EC" id="2.7.13.3" evidence="2"/>
<evidence type="ECO:0000313" key="7">
    <source>
        <dbReference type="Proteomes" id="UP000245728"/>
    </source>
</evidence>
<dbReference type="Pfam" id="PF02518">
    <property type="entry name" value="HATPase_c"/>
    <property type="match status" value="1"/>
</dbReference>
<evidence type="ECO:0000256" key="3">
    <source>
        <dbReference type="ARBA" id="ARBA00022553"/>
    </source>
</evidence>
<keyword evidence="3" id="KW-0597">Phosphoprotein</keyword>
<dbReference type="GO" id="GO:0000155">
    <property type="term" value="F:phosphorelay sensor kinase activity"/>
    <property type="evidence" value="ECO:0007669"/>
    <property type="project" value="TreeGrafter"/>
</dbReference>
<gene>
    <name evidence="6" type="ORF">HMF8227_01192</name>
</gene>
<feature type="transmembrane region" description="Helical" evidence="4">
    <location>
        <begin position="188"/>
        <end position="207"/>
    </location>
</feature>
<keyword evidence="7" id="KW-1185">Reference proteome</keyword>
<reference evidence="6 7" key="1">
    <citation type="submission" date="2018-05" db="EMBL/GenBank/DDBJ databases">
        <title>Salinimonas sp. HMF8227 Genome sequencing and assembly.</title>
        <authorList>
            <person name="Kang H."/>
            <person name="Kang J."/>
            <person name="Cha I."/>
            <person name="Kim H."/>
            <person name="Joh K."/>
        </authorList>
    </citation>
    <scope>NUCLEOTIDE SEQUENCE [LARGE SCALE GENOMIC DNA]</scope>
    <source>
        <strain evidence="6 7">HMF8227</strain>
    </source>
</reference>
<feature type="transmembrane region" description="Helical" evidence="4">
    <location>
        <begin position="102"/>
        <end position="123"/>
    </location>
</feature>
<dbReference type="InterPro" id="IPR004358">
    <property type="entry name" value="Sig_transdc_His_kin-like_C"/>
</dbReference>
<dbReference type="Gene3D" id="3.30.565.10">
    <property type="entry name" value="Histidine kinase-like ATPase, C-terminal domain"/>
    <property type="match status" value="1"/>
</dbReference>
<evidence type="ECO:0000259" key="5">
    <source>
        <dbReference type="PROSITE" id="PS50109"/>
    </source>
</evidence>
<feature type="transmembrane region" description="Helical" evidence="4">
    <location>
        <begin position="71"/>
        <end position="90"/>
    </location>
</feature>
<dbReference type="InterPro" id="IPR036890">
    <property type="entry name" value="HATPase_C_sf"/>
</dbReference>
<feature type="domain" description="Histidine kinase" evidence="5">
    <location>
        <begin position="475"/>
        <end position="679"/>
    </location>
</feature>
<dbReference type="EMBL" id="CP029347">
    <property type="protein sequence ID" value="AWL11673.1"/>
    <property type="molecule type" value="Genomic_DNA"/>
</dbReference>
<dbReference type="InterPro" id="IPR005467">
    <property type="entry name" value="His_kinase_dom"/>
</dbReference>
<organism evidence="6 7">
    <name type="scientific">Saliniradius amylolyticus</name>
    <dbReference type="NCBI Taxonomy" id="2183582"/>
    <lineage>
        <taxon>Bacteria</taxon>
        <taxon>Pseudomonadati</taxon>
        <taxon>Pseudomonadota</taxon>
        <taxon>Gammaproteobacteria</taxon>
        <taxon>Alteromonadales</taxon>
        <taxon>Alteromonadaceae</taxon>
        <taxon>Saliniradius</taxon>
    </lineage>
</organism>
<dbReference type="Proteomes" id="UP000245728">
    <property type="component" value="Chromosome"/>
</dbReference>
<comment type="catalytic activity">
    <reaction evidence="1">
        <text>ATP + protein L-histidine = ADP + protein N-phospho-L-histidine.</text>
        <dbReference type="EC" id="2.7.13.3"/>
    </reaction>
</comment>
<dbReference type="AlphaFoldDB" id="A0A2S2E204"/>
<dbReference type="InterPro" id="IPR014265">
    <property type="entry name" value="XrtA/PrsK"/>
</dbReference>
<keyword evidence="4" id="KW-0812">Transmembrane</keyword>
<dbReference type="InterPro" id="IPR029016">
    <property type="entry name" value="GAF-like_dom_sf"/>
</dbReference>
<dbReference type="InterPro" id="IPR003594">
    <property type="entry name" value="HATPase_dom"/>
</dbReference>
<dbReference type="RefSeq" id="WP_109339298.1">
    <property type="nucleotide sequence ID" value="NZ_CP029347.1"/>
</dbReference>
<evidence type="ECO:0000256" key="2">
    <source>
        <dbReference type="ARBA" id="ARBA00012438"/>
    </source>
</evidence>
<dbReference type="PANTHER" id="PTHR43547">
    <property type="entry name" value="TWO-COMPONENT HISTIDINE KINASE"/>
    <property type="match status" value="1"/>
</dbReference>
<name>A0A2S2E204_9ALTE</name>
<feature type="transmembrane region" description="Helical" evidence="4">
    <location>
        <begin position="12"/>
        <end position="31"/>
    </location>
</feature>
<dbReference type="NCBIfam" id="TIGR02916">
    <property type="entry name" value="PEP_his_kin"/>
    <property type="match status" value="1"/>
</dbReference>
<dbReference type="KEGG" id="salh:HMF8227_01192"/>
<dbReference type="PROSITE" id="PS50109">
    <property type="entry name" value="HIS_KIN"/>
    <property type="match status" value="1"/>
</dbReference>
<evidence type="ECO:0000256" key="1">
    <source>
        <dbReference type="ARBA" id="ARBA00000085"/>
    </source>
</evidence>
<dbReference type="SMART" id="SM00387">
    <property type="entry name" value="HATPase_c"/>
    <property type="match status" value="1"/>
</dbReference>
<dbReference type="SUPFAM" id="SSF55781">
    <property type="entry name" value="GAF domain-like"/>
    <property type="match status" value="1"/>
</dbReference>
<keyword evidence="4" id="KW-1133">Transmembrane helix</keyword>
<dbReference type="PANTHER" id="PTHR43547:SF2">
    <property type="entry name" value="HYBRID SIGNAL TRANSDUCTION HISTIDINE KINASE C"/>
    <property type="match status" value="1"/>
</dbReference>
<sequence>MLAIDGTPPELLNWLGYASALLVYLLILGLTQFTPGRSVVKRVLTLTLLCGAIWAAIHLSGSWLVVFDTPVFIGESLRLVSVIGLLLVVSQGDGKIGSGHKMSAILALSTGMFLPLANEIYWLSKNAVFTGYLALTLLALFYIETLLRQAKNRLWGLKPLLIGLGTLLVYDFIVFADASLLKQVEPTMWLARGYLHTLFIPFLFWSMKRSRQLGGQIYISRDVVWRSSLLLGAGLYLTVMALTGYYIRSIEGQWSSMLQILFTALAFVVLLFVLLSSQFKRKARVLIQKHFFANRFDYRARWLALTHLLSQPFTKGEDAYQRALKGVLDAMELPIGALVKQQGATLSTVADIGFWVTDSQLAAIKQGLCPFLKDNHWIVDGHEYRLHPEHYPKLALSGWQEQQLASLVVIPIYNPQGLWGMVLLKSSKEMRLDWEMRDYVGVVTEQVSHYLTQYETRQQLLENAQFVAFSRTSAFVVHDLKNVLAQIRLILSNATKHKHNPEFIEDTFETLSHTDTRLQKMLTQLTSRRADSHEVSRVAIAECIQNKVLPRCRGQQPQPELKVERDFSVQADSETLATVLYHLVDNAQQATPDKGAIRIFVTQREQQGQLTIVDTGNGMTEEFIQTQLFTPFVTTKGNAGMGIGAYEAKHYMESLGGQVAVTSSPGEGTRFDIRLPILTQE</sequence>
<protein>
    <recommendedName>
        <fullName evidence="2">histidine kinase</fullName>
        <ecNumber evidence="2">2.7.13.3</ecNumber>
    </recommendedName>
</protein>
<dbReference type="SUPFAM" id="SSF55874">
    <property type="entry name" value="ATPase domain of HSP90 chaperone/DNA topoisomerase II/histidine kinase"/>
    <property type="match status" value="1"/>
</dbReference>
<keyword evidence="4" id="KW-0472">Membrane</keyword>